<evidence type="ECO:0000313" key="3">
    <source>
        <dbReference type="Proteomes" id="UP000699042"/>
    </source>
</evidence>
<dbReference type="Proteomes" id="UP000699042">
    <property type="component" value="Unassembled WGS sequence"/>
</dbReference>
<name>A0A9P7RDG0_9PEZI</name>
<keyword evidence="3" id="KW-1185">Reference proteome</keyword>
<evidence type="ECO:0000313" key="2">
    <source>
        <dbReference type="EMBL" id="KAG7055607.1"/>
    </source>
</evidence>
<proteinExistence type="predicted"/>
<dbReference type="EMBL" id="JAESDN010000002">
    <property type="protein sequence ID" value="KAG7055607.1"/>
    <property type="molecule type" value="Genomic_DNA"/>
</dbReference>
<reference evidence="2" key="1">
    <citation type="submission" date="2021-05" db="EMBL/GenBank/DDBJ databases">
        <title>Comparative genomics of three Colletotrichum scovillei strains and genetic complementation revealed genes involved fungal growth and virulence on chili pepper.</title>
        <authorList>
            <person name="Hsieh D.-K."/>
            <person name="Chuang S.-C."/>
            <person name="Chen C.-Y."/>
            <person name="Chao Y.-T."/>
            <person name="Lu M.-Y.J."/>
            <person name="Lee M.-H."/>
            <person name="Shih M.-C."/>
        </authorList>
    </citation>
    <scope>NUCLEOTIDE SEQUENCE</scope>
    <source>
        <strain evidence="2">Coll-153</strain>
    </source>
</reference>
<comment type="caution">
    <text evidence="2">The sequence shown here is derived from an EMBL/GenBank/DDBJ whole genome shotgun (WGS) entry which is preliminary data.</text>
</comment>
<evidence type="ECO:0000256" key="1">
    <source>
        <dbReference type="SAM" id="MobiDB-lite"/>
    </source>
</evidence>
<protein>
    <submittedName>
        <fullName evidence="2">Uncharacterized protein</fullName>
    </submittedName>
</protein>
<feature type="region of interest" description="Disordered" evidence="1">
    <location>
        <begin position="16"/>
        <end position="40"/>
    </location>
</feature>
<gene>
    <name evidence="2" type="ORF">JMJ77_008062</name>
</gene>
<dbReference type="AlphaFoldDB" id="A0A9P7RDG0"/>
<organism evidence="2 3">
    <name type="scientific">Colletotrichum scovillei</name>
    <dbReference type="NCBI Taxonomy" id="1209932"/>
    <lineage>
        <taxon>Eukaryota</taxon>
        <taxon>Fungi</taxon>
        <taxon>Dikarya</taxon>
        <taxon>Ascomycota</taxon>
        <taxon>Pezizomycotina</taxon>
        <taxon>Sordariomycetes</taxon>
        <taxon>Hypocreomycetidae</taxon>
        <taxon>Glomerellales</taxon>
        <taxon>Glomerellaceae</taxon>
        <taxon>Colletotrichum</taxon>
        <taxon>Colletotrichum acutatum species complex</taxon>
    </lineage>
</organism>
<sequence>MTDSISMFGVLVLESHTGRSGTKKRTSRGPGQRRATLDTRARTRQPVWKLTCWTTLRTATATTYTVPRGLRWLSEISLMIRESCL</sequence>
<accession>A0A9P7RDG0</accession>